<feature type="region of interest" description="Disordered" evidence="1">
    <location>
        <begin position="68"/>
        <end position="159"/>
    </location>
</feature>
<feature type="compositionally biased region" description="Polar residues" evidence="1">
    <location>
        <begin position="1"/>
        <end position="10"/>
    </location>
</feature>
<protein>
    <submittedName>
        <fullName evidence="2">Uncharacterized protein</fullName>
    </submittedName>
</protein>
<feature type="region of interest" description="Disordered" evidence="1">
    <location>
        <begin position="301"/>
        <end position="324"/>
    </location>
</feature>
<comment type="caution">
    <text evidence="2">The sequence shown here is derived from an EMBL/GenBank/DDBJ whole genome shotgun (WGS) entry which is preliminary data.</text>
</comment>
<sequence length="534" mass="57213">MLSSGLTPPSVSEAEELSPSGALSDTHSTSSSPNARPKDMFSGVIDRFKNLSLPGLGRISTASALEPLNGASDAYPSPANTIPTDEPGSAKLFPAGPSDEDRKPDPAEPTYLARKIQALIDALPLPSSPRPPTAPKQPNRDSSGRPIPPPGATPIKDSTLIAMLSSATVMNGRRVQEERERRVSVWSILDSMDPHRQGDGNEREGGEEGTGEDDGSGSGDGGSVFDDASGIMMYSPLMPTTESLVEIAESGIIDPLSVEDGPDPSEAEHVAGWMGMWPFSLWGAGTSAPSTGQSVLPIAPVTTSPRPASPVSSLPLSPPGSPRSTRIRIPGQRVWVPSTTKLSFQAMWWGYRLYLPPPIMEILDDKQIEAAKRAALITSALTWFFGHIPVNALPPSVRPVVLLMQTLIPYIGYIGTFISWSWGTIKSYDKDTKTRFSRAWCNSHCYVAPLPPPPPPSPPTIPLPDFEEVPLLPVQASPRFGLRVLGKGKDKDKDKRNNKDKSGGSRDGERKKEKGKAKFKTMVSSPFSGSKSVN</sequence>
<name>A0A9P7G2C2_9AGAR</name>
<dbReference type="Proteomes" id="UP000775547">
    <property type="component" value="Unassembled WGS sequence"/>
</dbReference>
<feature type="compositionally biased region" description="Polar residues" evidence="1">
    <location>
        <begin position="522"/>
        <end position="534"/>
    </location>
</feature>
<feature type="compositionally biased region" description="Basic and acidic residues" evidence="1">
    <location>
        <begin position="487"/>
        <end position="512"/>
    </location>
</feature>
<reference evidence="2" key="1">
    <citation type="submission" date="2020-07" db="EMBL/GenBank/DDBJ databases">
        <authorList>
            <person name="Nieuwenhuis M."/>
            <person name="Van De Peppel L.J.J."/>
        </authorList>
    </citation>
    <scope>NUCLEOTIDE SEQUENCE</scope>
    <source>
        <strain evidence="2">AP01</strain>
        <tissue evidence="2">Mycelium</tissue>
    </source>
</reference>
<organism evidence="2 3">
    <name type="scientific">Asterophora parasitica</name>
    <dbReference type="NCBI Taxonomy" id="117018"/>
    <lineage>
        <taxon>Eukaryota</taxon>
        <taxon>Fungi</taxon>
        <taxon>Dikarya</taxon>
        <taxon>Basidiomycota</taxon>
        <taxon>Agaricomycotina</taxon>
        <taxon>Agaricomycetes</taxon>
        <taxon>Agaricomycetidae</taxon>
        <taxon>Agaricales</taxon>
        <taxon>Tricholomatineae</taxon>
        <taxon>Lyophyllaceae</taxon>
        <taxon>Asterophora</taxon>
    </lineage>
</organism>
<evidence type="ECO:0000313" key="3">
    <source>
        <dbReference type="Proteomes" id="UP000775547"/>
    </source>
</evidence>
<feature type="region of interest" description="Disordered" evidence="1">
    <location>
        <begin position="480"/>
        <end position="534"/>
    </location>
</feature>
<proteinExistence type="predicted"/>
<evidence type="ECO:0000313" key="2">
    <source>
        <dbReference type="EMBL" id="KAG5642782.1"/>
    </source>
</evidence>
<reference evidence="2" key="2">
    <citation type="submission" date="2021-10" db="EMBL/GenBank/DDBJ databases">
        <title>Phylogenomics reveals ancestral predisposition of the termite-cultivated fungus Termitomyces towards a domesticated lifestyle.</title>
        <authorList>
            <person name="Auxier B."/>
            <person name="Grum-Grzhimaylo A."/>
            <person name="Cardenas M.E."/>
            <person name="Lodge J.D."/>
            <person name="Laessoe T."/>
            <person name="Pedersen O."/>
            <person name="Smith M.E."/>
            <person name="Kuyper T.W."/>
            <person name="Franco-Molano E.A."/>
            <person name="Baroni T.J."/>
            <person name="Aanen D.K."/>
        </authorList>
    </citation>
    <scope>NUCLEOTIDE SEQUENCE</scope>
    <source>
        <strain evidence="2">AP01</strain>
        <tissue evidence="2">Mycelium</tissue>
    </source>
</reference>
<feature type="compositionally biased region" description="Polar residues" evidence="1">
    <location>
        <begin position="21"/>
        <end position="34"/>
    </location>
</feature>
<evidence type="ECO:0000256" key="1">
    <source>
        <dbReference type="SAM" id="MobiDB-lite"/>
    </source>
</evidence>
<feature type="compositionally biased region" description="Basic and acidic residues" evidence="1">
    <location>
        <begin position="174"/>
        <end position="183"/>
    </location>
</feature>
<dbReference type="OrthoDB" id="3247214at2759"/>
<gene>
    <name evidence="2" type="ORF">DXG03_002127</name>
</gene>
<feature type="compositionally biased region" description="Pro residues" evidence="1">
    <location>
        <begin position="126"/>
        <end position="135"/>
    </location>
</feature>
<feature type="compositionally biased region" description="Low complexity" evidence="1">
    <location>
        <begin position="304"/>
        <end position="315"/>
    </location>
</feature>
<feature type="region of interest" description="Disordered" evidence="1">
    <location>
        <begin position="1"/>
        <end position="40"/>
    </location>
</feature>
<dbReference type="AlphaFoldDB" id="A0A9P7G2C2"/>
<accession>A0A9P7G2C2</accession>
<feature type="region of interest" description="Disordered" evidence="1">
    <location>
        <begin position="172"/>
        <end position="228"/>
    </location>
</feature>
<feature type="compositionally biased region" description="Basic and acidic residues" evidence="1">
    <location>
        <begin position="192"/>
        <end position="206"/>
    </location>
</feature>
<keyword evidence="3" id="KW-1185">Reference proteome</keyword>
<dbReference type="EMBL" id="JABCKV010000158">
    <property type="protein sequence ID" value="KAG5642782.1"/>
    <property type="molecule type" value="Genomic_DNA"/>
</dbReference>